<protein>
    <submittedName>
        <fullName evidence="1">Uncharacterized protein</fullName>
    </submittedName>
</protein>
<reference evidence="1 2" key="1">
    <citation type="submission" date="2016-10" db="EMBL/GenBank/DDBJ databases">
        <authorList>
            <person name="de Groot N.N."/>
        </authorList>
    </citation>
    <scope>NUCLEOTIDE SEQUENCE [LARGE SCALE GENOMIC DNA]</scope>
    <source>
        <strain evidence="1 2">Nl14</strain>
    </source>
</reference>
<proteinExistence type="predicted"/>
<evidence type="ECO:0000313" key="2">
    <source>
        <dbReference type="Proteomes" id="UP000182649"/>
    </source>
</evidence>
<dbReference type="Proteomes" id="UP000182649">
    <property type="component" value="Unassembled WGS sequence"/>
</dbReference>
<organism evidence="1 2">
    <name type="scientific">Nitrosospira multiformis</name>
    <dbReference type="NCBI Taxonomy" id="1231"/>
    <lineage>
        <taxon>Bacteria</taxon>
        <taxon>Pseudomonadati</taxon>
        <taxon>Pseudomonadota</taxon>
        <taxon>Betaproteobacteria</taxon>
        <taxon>Nitrosomonadales</taxon>
        <taxon>Nitrosomonadaceae</taxon>
        <taxon>Nitrosospira</taxon>
    </lineage>
</organism>
<accession>A0A1I7GVJ1</accession>
<name>A0A1I7GVJ1_9PROT</name>
<dbReference type="AlphaFoldDB" id="A0A1I7GVJ1"/>
<sequence length="67" mass="7603">MDFKRVDTRQTIAPLYKACRLVSLKYRLTVREEMQSASNHHCCGVLLSTAASLYKPSGALYCQNVQH</sequence>
<dbReference type="EMBL" id="FPBZ01000006">
    <property type="protein sequence ID" value="SFU52425.1"/>
    <property type="molecule type" value="Genomic_DNA"/>
</dbReference>
<evidence type="ECO:0000313" key="1">
    <source>
        <dbReference type="EMBL" id="SFU52425.1"/>
    </source>
</evidence>
<gene>
    <name evidence="1" type="ORF">SAMN05216417_1067</name>
</gene>